<sequence>MLKIRLVLIFVIKLVYSSQQYRMNGKIIIGAILPMSENDSNCEKPNLEGIAHAEAIVYAITLLNANTSNTIGYDIRDSCNNAIIERKHCSDMSEEAINYKKNNSKPIPISAVISRFSKDSLDNLKYFTEPLPILQISYSPKNARLNIPDSEIDQRMSMLLSAFPDKTNRMISVAAIVKEFGWQYVHVAVSDDLQGNKGYEVLKEVLFKVKTCTSKFFLSDKTSMKNIVETVKKNTLVKVLVIHATEVSELLFYKMLNDEGLHHLTIITTTDWSTELNKLKSYPNVVEGMIYISANFIQKFKDYIGTLNREESYNKPWLKNLFLPECFSNPLSKSHFCNDNEATVLKKLKDESHKTIHSLNSVFTVASLENKLRDDRTSINEAIANLSVRVKILDYEDRLYMLYFTDRLTATEKEFIIYNVQLNKPDEFVVMKIGSWTSQSKLKIEKYNIEWKNDTQSIPKSICSENCSPGLMRIVVSKKQKFELENCCWTCVVCPNLYISNITNAKECIPCKKGEVSNPSKTICKRYILRNLNWSSGGIGSLVVFLIFIGCVFVSFAVVIFTVKYNHEIVKLCDYKLLLWYLIGCLIILFSSVPLINKPTVSGCSTYLGFFNFGITIVFSALFSRSEYINQKYKTMNNNLDRFFFLQSIFSPRVVTIFVLVLIQFLILLIGLNIYPIKIIPNETEIWDVMWVGCSSSLSYVWWASFSFNIALSITGNLISCWSSNMKKNGGELKHIAKTYCVFYLLCLVEIIIIYSKINKQLEESLAVMSFVFSFSLLLTFIGPKLFIIYFKTGKDGKSIYTELRKDSNRKPRGTIFTRGITDHEVVDLQIKS</sequence>
<gene>
    <name evidence="14 15" type="primary">LOC100215065</name>
</gene>
<evidence type="ECO:0000256" key="7">
    <source>
        <dbReference type="ARBA" id="ARBA00023170"/>
    </source>
</evidence>
<feature type="signal peptide" evidence="11">
    <location>
        <begin position="1"/>
        <end position="17"/>
    </location>
</feature>
<dbReference type="Pfam" id="PF07562">
    <property type="entry name" value="NCD3G"/>
    <property type="match status" value="1"/>
</dbReference>
<evidence type="ECO:0000313" key="15">
    <source>
        <dbReference type="RefSeq" id="XP_065659411.1"/>
    </source>
</evidence>
<evidence type="ECO:0000256" key="3">
    <source>
        <dbReference type="ARBA" id="ARBA00022692"/>
    </source>
</evidence>
<dbReference type="SUPFAM" id="SSF53822">
    <property type="entry name" value="Periplasmic binding protein-like I"/>
    <property type="match status" value="1"/>
</dbReference>
<dbReference type="InterPro" id="IPR038550">
    <property type="entry name" value="GPCR_3_9-Cys_sf"/>
</dbReference>
<evidence type="ECO:0000256" key="2">
    <source>
        <dbReference type="ARBA" id="ARBA00022475"/>
    </source>
</evidence>
<feature type="transmembrane region" description="Helical" evidence="10">
    <location>
        <begin position="740"/>
        <end position="758"/>
    </location>
</feature>
<comment type="subcellular location">
    <subcellularLocation>
        <location evidence="1">Cell membrane</location>
        <topology evidence="1">Multi-pass membrane protein</topology>
    </subcellularLocation>
</comment>
<proteinExistence type="predicted"/>
<keyword evidence="11" id="KW-0732">Signal</keyword>
<accession>A0ABM4CCL0</accession>
<evidence type="ECO:0000259" key="12">
    <source>
        <dbReference type="PROSITE" id="PS50259"/>
    </source>
</evidence>
<evidence type="ECO:0000256" key="9">
    <source>
        <dbReference type="ARBA" id="ARBA00023224"/>
    </source>
</evidence>
<evidence type="ECO:0000256" key="6">
    <source>
        <dbReference type="ARBA" id="ARBA00023136"/>
    </source>
</evidence>
<keyword evidence="3 10" id="KW-0812">Transmembrane</keyword>
<feature type="transmembrane region" description="Helical" evidence="10">
    <location>
        <begin position="700"/>
        <end position="719"/>
    </location>
</feature>
<dbReference type="InterPro" id="IPR050726">
    <property type="entry name" value="mGluR"/>
</dbReference>
<evidence type="ECO:0000256" key="11">
    <source>
        <dbReference type="SAM" id="SignalP"/>
    </source>
</evidence>
<dbReference type="InterPro" id="IPR000337">
    <property type="entry name" value="GPCR_3"/>
</dbReference>
<dbReference type="PRINTS" id="PR00248">
    <property type="entry name" value="GPCRMGR"/>
</dbReference>
<dbReference type="Pfam" id="PF01094">
    <property type="entry name" value="ANF_receptor"/>
    <property type="match status" value="1"/>
</dbReference>
<dbReference type="GeneID" id="100215065"/>
<dbReference type="RefSeq" id="XP_065659410.1">
    <property type="nucleotide sequence ID" value="XM_065803338.1"/>
</dbReference>
<dbReference type="Pfam" id="PF00003">
    <property type="entry name" value="7tm_3"/>
    <property type="match status" value="1"/>
</dbReference>
<dbReference type="InterPro" id="IPR001828">
    <property type="entry name" value="ANF_lig-bd_rcpt"/>
</dbReference>
<dbReference type="Gene3D" id="3.40.50.2300">
    <property type="match status" value="2"/>
</dbReference>
<keyword evidence="9" id="KW-0807">Transducer</keyword>
<feature type="transmembrane region" description="Helical" evidence="10">
    <location>
        <begin position="654"/>
        <end position="680"/>
    </location>
</feature>
<keyword evidence="4 10" id="KW-1133">Transmembrane helix</keyword>
<keyword evidence="2" id="KW-1003">Cell membrane</keyword>
<evidence type="ECO:0000256" key="4">
    <source>
        <dbReference type="ARBA" id="ARBA00022989"/>
    </source>
</evidence>
<evidence type="ECO:0000313" key="14">
    <source>
        <dbReference type="RefSeq" id="XP_065659410.1"/>
    </source>
</evidence>
<evidence type="ECO:0000256" key="8">
    <source>
        <dbReference type="ARBA" id="ARBA00023180"/>
    </source>
</evidence>
<feature type="chain" id="PRO_5045025928" evidence="11">
    <location>
        <begin position="18"/>
        <end position="833"/>
    </location>
</feature>
<protein>
    <submittedName>
        <fullName evidence="14 15">Metabotropic glutamate receptor isoform X2</fullName>
    </submittedName>
</protein>
<reference evidence="14 15" key="1">
    <citation type="submission" date="2025-05" db="UniProtKB">
        <authorList>
            <consortium name="RefSeq"/>
        </authorList>
    </citation>
    <scope>IDENTIFICATION</scope>
</reference>
<evidence type="ECO:0000256" key="1">
    <source>
        <dbReference type="ARBA" id="ARBA00004651"/>
    </source>
</evidence>
<dbReference type="InterPro" id="IPR011500">
    <property type="entry name" value="GPCR_3_9-Cys_dom"/>
</dbReference>
<evidence type="ECO:0000256" key="5">
    <source>
        <dbReference type="ARBA" id="ARBA00023040"/>
    </source>
</evidence>
<feature type="transmembrane region" description="Helical" evidence="10">
    <location>
        <begin position="770"/>
        <end position="791"/>
    </location>
</feature>
<dbReference type="RefSeq" id="XP_065659411.1">
    <property type="nucleotide sequence ID" value="XM_065803339.1"/>
</dbReference>
<dbReference type="PROSITE" id="PS50259">
    <property type="entry name" value="G_PROTEIN_RECEP_F3_4"/>
    <property type="match status" value="1"/>
</dbReference>
<keyword evidence="5" id="KW-0297">G-protein coupled receptor</keyword>
<dbReference type="Proteomes" id="UP001652625">
    <property type="component" value="Chromosome 08"/>
</dbReference>
<dbReference type="InterPro" id="IPR017978">
    <property type="entry name" value="GPCR_3_C"/>
</dbReference>
<evidence type="ECO:0000256" key="10">
    <source>
        <dbReference type="SAM" id="Phobius"/>
    </source>
</evidence>
<dbReference type="InterPro" id="IPR028082">
    <property type="entry name" value="Peripla_BP_I"/>
</dbReference>
<feature type="domain" description="G-protein coupled receptors family 3 profile" evidence="12">
    <location>
        <begin position="539"/>
        <end position="805"/>
    </location>
</feature>
<keyword evidence="13" id="KW-1185">Reference proteome</keyword>
<name>A0ABM4CCL0_HYDVU</name>
<feature type="transmembrane region" description="Helical" evidence="10">
    <location>
        <begin position="577"/>
        <end position="595"/>
    </location>
</feature>
<feature type="transmembrane region" description="Helical" evidence="10">
    <location>
        <begin position="607"/>
        <end position="624"/>
    </location>
</feature>
<keyword evidence="8" id="KW-0325">Glycoprotein</keyword>
<feature type="transmembrane region" description="Helical" evidence="10">
    <location>
        <begin position="539"/>
        <end position="565"/>
    </location>
</feature>
<dbReference type="Gene3D" id="2.10.50.30">
    <property type="entry name" value="GPCR, family 3, nine cysteines domain"/>
    <property type="match status" value="1"/>
</dbReference>
<keyword evidence="7 14" id="KW-0675">Receptor</keyword>
<keyword evidence="6 10" id="KW-0472">Membrane</keyword>
<organism evidence="13 15">
    <name type="scientific">Hydra vulgaris</name>
    <name type="common">Hydra</name>
    <name type="synonym">Hydra attenuata</name>
    <dbReference type="NCBI Taxonomy" id="6087"/>
    <lineage>
        <taxon>Eukaryota</taxon>
        <taxon>Metazoa</taxon>
        <taxon>Cnidaria</taxon>
        <taxon>Hydrozoa</taxon>
        <taxon>Hydroidolina</taxon>
        <taxon>Anthoathecata</taxon>
        <taxon>Aplanulata</taxon>
        <taxon>Hydridae</taxon>
        <taxon>Hydra</taxon>
    </lineage>
</organism>
<dbReference type="PANTHER" id="PTHR24060">
    <property type="entry name" value="METABOTROPIC GLUTAMATE RECEPTOR"/>
    <property type="match status" value="1"/>
</dbReference>
<evidence type="ECO:0000313" key="13">
    <source>
        <dbReference type="Proteomes" id="UP001652625"/>
    </source>
</evidence>